<keyword evidence="3" id="KW-0413">Isomerase</keyword>
<dbReference type="InterPro" id="IPR017517">
    <property type="entry name" value="Maleyloyr_isom"/>
</dbReference>
<dbReference type="Proteomes" id="UP000656881">
    <property type="component" value="Unassembled WGS sequence"/>
</dbReference>
<dbReference type="SUPFAM" id="SSF109854">
    <property type="entry name" value="DinB/YfiT-like putative metalloenzymes"/>
    <property type="match status" value="1"/>
</dbReference>
<proteinExistence type="predicted"/>
<organism evidence="3 4">
    <name type="scientific">Streptomyces lasiicapitis</name>
    <dbReference type="NCBI Taxonomy" id="1923961"/>
    <lineage>
        <taxon>Bacteria</taxon>
        <taxon>Bacillati</taxon>
        <taxon>Actinomycetota</taxon>
        <taxon>Actinomycetes</taxon>
        <taxon>Kitasatosporales</taxon>
        <taxon>Streptomycetaceae</taxon>
        <taxon>Streptomyces</taxon>
    </lineage>
</organism>
<keyword evidence="4" id="KW-1185">Reference proteome</keyword>
<evidence type="ECO:0000313" key="3">
    <source>
        <dbReference type="EMBL" id="GGO50182.1"/>
    </source>
</evidence>
<sequence>MRDLASVRDATERLLAAAAALDNVSMAEPSRLPGWTRGHVLAHVARNADALVNVLAGRPMYVSGEARDADIERDAPRAMEVQLADLRESAARFQEEGDRPADWSRTVELRNGVKDAAANVPFRRWIEVELHHVDLGVGYELEDLSAEFTQREINFLVNRFRNHPGLPAVDIRQDDGRVLATGAVEGVTLEQIEQGHERTADVTVSGRQADLLGWLAGRRDGAALTVGGGPLPALPPL</sequence>
<reference evidence="4" key="1">
    <citation type="journal article" date="2019" name="Int. J. Syst. Evol. Microbiol.">
        <title>The Global Catalogue of Microorganisms (GCM) 10K type strain sequencing project: providing services to taxonomists for standard genome sequencing and annotation.</title>
        <authorList>
            <consortium name="The Broad Institute Genomics Platform"/>
            <consortium name="The Broad Institute Genome Sequencing Center for Infectious Disease"/>
            <person name="Wu L."/>
            <person name="Ma J."/>
        </authorList>
    </citation>
    <scope>NUCLEOTIDE SEQUENCE [LARGE SCALE GENOMIC DNA]</scope>
    <source>
        <strain evidence="4">CGMCC 4.7349</strain>
    </source>
</reference>
<feature type="domain" description="MDMPI C-terminal" evidence="1">
    <location>
        <begin position="143"/>
        <end position="236"/>
    </location>
</feature>
<evidence type="ECO:0000313" key="4">
    <source>
        <dbReference type="Proteomes" id="UP000656881"/>
    </source>
</evidence>
<dbReference type="InterPro" id="IPR010872">
    <property type="entry name" value="MDMPI_C-term_domain"/>
</dbReference>
<dbReference type="Pfam" id="PF07398">
    <property type="entry name" value="MDMPI_C"/>
    <property type="match status" value="1"/>
</dbReference>
<evidence type="ECO:0000259" key="1">
    <source>
        <dbReference type="Pfam" id="PF07398"/>
    </source>
</evidence>
<dbReference type="InterPro" id="IPR024344">
    <property type="entry name" value="MDMPI_metal-binding"/>
</dbReference>
<comment type="caution">
    <text evidence="3">The sequence shown here is derived from an EMBL/GenBank/DDBJ whole genome shotgun (WGS) entry which is preliminary data.</text>
</comment>
<dbReference type="InterPro" id="IPR034660">
    <property type="entry name" value="DinB/YfiT-like"/>
</dbReference>
<protein>
    <submittedName>
        <fullName evidence="3">Maleylpyruvate isomerase</fullName>
    </submittedName>
</protein>
<feature type="domain" description="Mycothiol-dependent maleylpyruvate isomerase metal-binding" evidence="2">
    <location>
        <begin position="7"/>
        <end position="135"/>
    </location>
</feature>
<accession>A0ABQ2MEB5</accession>
<name>A0ABQ2MEB5_9ACTN</name>
<dbReference type="GO" id="GO:0016853">
    <property type="term" value="F:isomerase activity"/>
    <property type="evidence" value="ECO:0007669"/>
    <property type="project" value="UniProtKB-KW"/>
</dbReference>
<dbReference type="NCBIfam" id="TIGR03083">
    <property type="entry name" value="maleylpyruvate isomerase family mycothiol-dependent enzyme"/>
    <property type="match status" value="1"/>
</dbReference>
<gene>
    <name evidence="3" type="ORF">GCM10012286_49960</name>
</gene>
<dbReference type="InterPro" id="IPR036527">
    <property type="entry name" value="SCP2_sterol-bd_dom_sf"/>
</dbReference>
<evidence type="ECO:0000259" key="2">
    <source>
        <dbReference type="Pfam" id="PF11716"/>
    </source>
</evidence>
<dbReference type="Gene3D" id="1.20.120.450">
    <property type="entry name" value="dinb family like domain"/>
    <property type="match status" value="1"/>
</dbReference>
<dbReference type="SUPFAM" id="SSF55718">
    <property type="entry name" value="SCP-like"/>
    <property type="match status" value="1"/>
</dbReference>
<dbReference type="Pfam" id="PF11716">
    <property type="entry name" value="MDMPI_N"/>
    <property type="match status" value="1"/>
</dbReference>
<dbReference type="EMBL" id="BMNG01000011">
    <property type="protein sequence ID" value="GGO50182.1"/>
    <property type="molecule type" value="Genomic_DNA"/>
</dbReference>